<dbReference type="KEGG" id="talb:FTW19_04010"/>
<evidence type="ECO:0000256" key="1">
    <source>
        <dbReference type="SAM" id="Phobius"/>
    </source>
</evidence>
<dbReference type="OrthoDB" id="123261at2"/>
<evidence type="ECO:0000313" key="3">
    <source>
        <dbReference type="Proteomes" id="UP000321820"/>
    </source>
</evidence>
<dbReference type="Pfam" id="PF11755">
    <property type="entry name" value="DUF3311"/>
    <property type="match status" value="1"/>
</dbReference>
<keyword evidence="1" id="KW-1133">Transmembrane helix</keyword>
<evidence type="ECO:0000313" key="2">
    <source>
        <dbReference type="EMBL" id="QEE31162.1"/>
    </source>
</evidence>
<accession>A0A5B9EGK3</accession>
<reference evidence="2 3" key="1">
    <citation type="submission" date="2019-08" db="EMBL/GenBank/DDBJ databases">
        <title>Complete genome sequence of Terriglobus albidus strain ORNL.</title>
        <authorList>
            <person name="Podar M."/>
        </authorList>
    </citation>
    <scope>NUCLEOTIDE SEQUENCE [LARGE SCALE GENOMIC DNA]</scope>
    <source>
        <strain evidence="2 3">ORNL</strain>
    </source>
</reference>
<sequence length="53" mass="6478">MWLLILPYLGLLLPFLYARRTPEIFGVPFFYWYQFAWVFLTAALTGVVYWRTR</sequence>
<gene>
    <name evidence="2" type="ORF">FTW19_04010</name>
</gene>
<keyword evidence="1" id="KW-0812">Transmembrane</keyword>
<dbReference type="InterPro" id="IPR021741">
    <property type="entry name" value="DUF3311"/>
</dbReference>
<name>A0A5B9EGK3_9BACT</name>
<dbReference type="Proteomes" id="UP000321820">
    <property type="component" value="Chromosome"/>
</dbReference>
<feature type="transmembrane region" description="Helical" evidence="1">
    <location>
        <begin position="30"/>
        <end position="50"/>
    </location>
</feature>
<dbReference type="AlphaFoldDB" id="A0A5B9EGK3"/>
<organism evidence="2 3">
    <name type="scientific">Terriglobus albidus</name>
    <dbReference type="NCBI Taxonomy" id="1592106"/>
    <lineage>
        <taxon>Bacteria</taxon>
        <taxon>Pseudomonadati</taxon>
        <taxon>Acidobacteriota</taxon>
        <taxon>Terriglobia</taxon>
        <taxon>Terriglobales</taxon>
        <taxon>Acidobacteriaceae</taxon>
        <taxon>Terriglobus</taxon>
    </lineage>
</organism>
<keyword evidence="1" id="KW-0472">Membrane</keyword>
<dbReference type="EMBL" id="CP042806">
    <property type="protein sequence ID" value="QEE31162.1"/>
    <property type="molecule type" value="Genomic_DNA"/>
</dbReference>
<proteinExistence type="predicted"/>
<keyword evidence="3" id="KW-1185">Reference proteome</keyword>
<protein>
    <submittedName>
        <fullName evidence="2">DUF3311 domain-containing protein</fullName>
    </submittedName>
</protein>